<dbReference type="Pfam" id="PF09819">
    <property type="entry name" value="ABC_cobalt"/>
    <property type="match status" value="1"/>
</dbReference>
<name>A0A2R7Y4P1_9CREN</name>
<dbReference type="InterPro" id="IPR017195">
    <property type="entry name" value="ABC_thiamin-permease_prd"/>
</dbReference>
<keyword evidence="1" id="KW-1133">Transmembrane helix</keyword>
<protein>
    <submittedName>
        <fullName evidence="2">ABC transporter permease</fullName>
    </submittedName>
</protein>
<sequence length="180" mass="18931">MSVGSRKRSVRYTGIDLALLAVTAVVSGVIFTANWTFYYVIEAFAGPIGARLLTYGLWFIGAPLAASLVRKPGSALLGEFLGALVETLIAPQGGITNAIYGFAQGLASEVGYAVFLYRSWSLLPTALAGFLAGIPAVALDAILFEVVGTPFEMTLWVVAAGLSGLIYAVIANLAVKNLRR</sequence>
<keyword evidence="1" id="KW-0812">Transmembrane</keyword>
<evidence type="ECO:0000256" key="1">
    <source>
        <dbReference type="SAM" id="Phobius"/>
    </source>
</evidence>
<feature type="transmembrane region" description="Helical" evidence="1">
    <location>
        <begin position="52"/>
        <end position="69"/>
    </location>
</feature>
<comment type="caution">
    <text evidence="2">The sequence shown here is derived from an EMBL/GenBank/DDBJ whole genome shotgun (WGS) entry which is preliminary data.</text>
</comment>
<accession>A0A2R7Y4P1</accession>
<feature type="transmembrane region" description="Helical" evidence="1">
    <location>
        <begin position="126"/>
        <end position="147"/>
    </location>
</feature>
<dbReference type="Proteomes" id="UP000244093">
    <property type="component" value="Unassembled WGS sequence"/>
</dbReference>
<keyword evidence="1" id="KW-0472">Membrane</keyword>
<reference evidence="2 3" key="1">
    <citation type="journal article" date="2018" name="Syst. Appl. Microbiol.">
        <title>A new symbiotic nanoarchaeote (Candidatus Nanoclepta minutus) and its host (Zestosphaera tikiterensis gen. nov., sp. nov.) from a New Zealand hot spring.</title>
        <authorList>
            <person name="St John E."/>
            <person name="Liu Y."/>
            <person name="Podar M."/>
            <person name="Stott M.B."/>
            <person name="Meneghin J."/>
            <person name="Chen Z."/>
            <person name="Lagutin K."/>
            <person name="Mitchell K."/>
            <person name="Reysenbach A.L."/>
        </authorList>
    </citation>
    <scope>NUCLEOTIDE SEQUENCE [LARGE SCALE GENOMIC DNA]</scope>
    <source>
        <strain evidence="2">NZ3</strain>
    </source>
</reference>
<dbReference type="AlphaFoldDB" id="A0A2R7Y4P1"/>
<proteinExistence type="predicted"/>
<dbReference type="EMBL" id="NBVN01000006">
    <property type="protein sequence ID" value="PUA31802.1"/>
    <property type="molecule type" value="Genomic_DNA"/>
</dbReference>
<evidence type="ECO:0000313" key="3">
    <source>
        <dbReference type="Proteomes" id="UP000244093"/>
    </source>
</evidence>
<organism evidence="2 3">
    <name type="scientific">Zestosphaera tikiterensis</name>
    <dbReference type="NCBI Taxonomy" id="1973259"/>
    <lineage>
        <taxon>Archaea</taxon>
        <taxon>Thermoproteota</taxon>
        <taxon>Thermoprotei</taxon>
        <taxon>Desulfurococcales</taxon>
        <taxon>Desulfurococcaceae</taxon>
        <taxon>Zestosphaera</taxon>
    </lineage>
</organism>
<evidence type="ECO:0000313" key="2">
    <source>
        <dbReference type="EMBL" id="PUA31802.1"/>
    </source>
</evidence>
<feature type="transmembrane region" description="Helical" evidence="1">
    <location>
        <begin position="12"/>
        <end position="40"/>
    </location>
</feature>
<feature type="transmembrane region" description="Helical" evidence="1">
    <location>
        <begin position="153"/>
        <end position="175"/>
    </location>
</feature>
<gene>
    <name evidence="2" type="ORF">B7O98_08360</name>
</gene>